<dbReference type="STRING" id="34097.SAMN02745150_00728"/>
<sequence length="85" mass="9473">MVIGGLNEKLFICLFIVYGCSQIDNRSGISAVTNVTGTYNYLVQLTSSGITSEFQILVPIITVSWYSEGNCYLIHFIKLFSIQII</sequence>
<dbReference type="EMBL" id="FOKY01000003">
    <property type="protein sequence ID" value="SFB77116.1"/>
    <property type="molecule type" value="Genomic_DNA"/>
</dbReference>
<accession>A0A1I1DRT6</accession>
<evidence type="ECO:0000313" key="2">
    <source>
        <dbReference type="Proteomes" id="UP000240042"/>
    </source>
</evidence>
<name>A0A1I1DRT6_BREAD</name>
<proteinExistence type="predicted"/>
<evidence type="ECO:0000313" key="1">
    <source>
        <dbReference type="EMBL" id="SFB77116.1"/>
    </source>
</evidence>
<reference evidence="2" key="1">
    <citation type="submission" date="2016-10" db="EMBL/GenBank/DDBJ databases">
        <authorList>
            <person name="Varghese N."/>
            <person name="Submissions S."/>
        </authorList>
    </citation>
    <scope>NUCLEOTIDE SEQUENCE [LARGE SCALE GENOMIC DNA]</scope>
    <source>
        <strain evidence="2">ATCC 43811</strain>
    </source>
</reference>
<organism evidence="1 2">
    <name type="scientific">Brevinema andersonii</name>
    <dbReference type="NCBI Taxonomy" id="34097"/>
    <lineage>
        <taxon>Bacteria</taxon>
        <taxon>Pseudomonadati</taxon>
        <taxon>Spirochaetota</taxon>
        <taxon>Spirochaetia</taxon>
        <taxon>Brevinematales</taxon>
        <taxon>Brevinemataceae</taxon>
        <taxon>Brevinema</taxon>
    </lineage>
</organism>
<keyword evidence="2" id="KW-1185">Reference proteome</keyword>
<protein>
    <submittedName>
        <fullName evidence="1">Uncharacterized protein</fullName>
    </submittedName>
</protein>
<gene>
    <name evidence="1" type="ORF">SAMN02745150_00728</name>
</gene>
<dbReference type="Proteomes" id="UP000240042">
    <property type="component" value="Unassembled WGS sequence"/>
</dbReference>
<dbReference type="AlphaFoldDB" id="A0A1I1DRT6"/>